<comment type="caution">
    <text evidence="1">The sequence shown here is derived from an EMBL/GenBank/DDBJ whole genome shotgun (WGS) entry which is preliminary data.</text>
</comment>
<accession>A0ABX2TBF6</accession>
<proteinExistence type="predicted"/>
<dbReference type="RefSeq" id="WP_180282353.1">
    <property type="nucleotide sequence ID" value="NZ_JABFDB010000008.1"/>
</dbReference>
<dbReference type="InterPro" id="IPR022254">
    <property type="entry name" value="DUF3775"/>
</dbReference>
<sequence length="143" mass="15862">MLKRITVDEVKRAADLAEEARTERESFLAGMRNIDLGDQEDERGSRNPTDLDALDIMPDGASAALDELQGFLSGLDAEQRVELRAVMLVGRGDYAGNQWDTALDDAGRPPDASDYRDIAEKVQLREYLMKGLYELDLLTRGAS</sequence>
<name>A0ABX2TBF6_9PROT</name>
<organism evidence="1 2">
    <name type="scientific">Azospirillum oleiclasticum</name>
    <dbReference type="NCBI Taxonomy" id="2735135"/>
    <lineage>
        <taxon>Bacteria</taxon>
        <taxon>Pseudomonadati</taxon>
        <taxon>Pseudomonadota</taxon>
        <taxon>Alphaproteobacteria</taxon>
        <taxon>Rhodospirillales</taxon>
        <taxon>Azospirillaceae</taxon>
        <taxon>Azospirillum</taxon>
    </lineage>
</organism>
<dbReference type="Proteomes" id="UP000584642">
    <property type="component" value="Unassembled WGS sequence"/>
</dbReference>
<keyword evidence="2" id="KW-1185">Reference proteome</keyword>
<protein>
    <submittedName>
        <fullName evidence="1">DUF3775 domain-containing protein</fullName>
    </submittedName>
</protein>
<dbReference type="Pfam" id="PF12616">
    <property type="entry name" value="DUF3775"/>
    <property type="match status" value="1"/>
</dbReference>
<gene>
    <name evidence="1" type="ORF">HND93_12765</name>
</gene>
<evidence type="ECO:0000313" key="1">
    <source>
        <dbReference type="EMBL" id="NYZ20586.1"/>
    </source>
</evidence>
<dbReference type="EMBL" id="JABFDB010000008">
    <property type="protein sequence ID" value="NYZ20586.1"/>
    <property type="molecule type" value="Genomic_DNA"/>
</dbReference>
<evidence type="ECO:0000313" key="2">
    <source>
        <dbReference type="Proteomes" id="UP000584642"/>
    </source>
</evidence>
<reference evidence="1 2" key="1">
    <citation type="submission" date="2020-05" db="EMBL/GenBank/DDBJ databases">
        <title>Azospirillum oleiclasticum sp. nov, a nitrogen-fixing and heavy crude oil-emulsifying bacterium isolated from the crude oil of Yumen Oilfield.</title>
        <authorList>
            <person name="Wu D."/>
            <person name="Cai M."/>
            <person name="Zhang X."/>
        </authorList>
    </citation>
    <scope>NUCLEOTIDE SEQUENCE [LARGE SCALE GENOMIC DNA]</scope>
    <source>
        <strain evidence="1 2">ROY-1-1-2</strain>
    </source>
</reference>